<feature type="region of interest" description="Disordered" evidence="1">
    <location>
        <begin position="1"/>
        <end position="31"/>
    </location>
</feature>
<dbReference type="GO" id="GO:0004672">
    <property type="term" value="F:protein kinase activity"/>
    <property type="evidence" value="ECO:0007669"/>
    <property type="project" value="InterPro"/>
</dbReference>
<evidence type="ECO:0000313" key="3">
    <source>
        <dbReference type="EMBL" id="ENO89919.1"/>
    </source>
</evidence>
<dbReference type="InterPro" id="IPR000719">
    <property type="entry name" value="Prot_kinase_dom"/>
</dbReference>
<gene>
    <name evidence="3" type="ORF">C666_04350</name>
</gene>
<dbReference type="InterPro" id="IPR011009">
    <property type="entry name" value="Kinase-like_dom_sf"/>
</dbReference>
<protein>
    <recommendedName>
        <fullName evidence="2">Protein kinase domain-containing protein</fullName>
    </recommendedName>
</protein>
<evidence type="ECO:0000256" key="1">
    <source>
        <dbReference type="SAM" id="MobiDB-lite"/>
    </source>
</evidence>
<dbReference type="Gene3D" id="1.10.510.10">
    <property type="entry name" value="Transferase(Phosphotransferase) domain 1"/>
    <property type="match status" value="1"/>
</dbReference>
<keyword evidence="4" id="KW-1185">Reference proteome</keyword>
<dbReference type="PROSITE" id="PS50011">
    <property type="entry name" value="PROTEIN_KINASE_DOM"/>
    <property type="match status" value="1"/>
</dbReference>
<organism evidence="3 4">
    <name type="scientific">Thauera linaloolentis (strain DSM 12138 / JCM 21573 / CCUG 41526 / CIP 105981 / IAM 15112 / NBRC 102519 / 47Lol)</name>
    <dbReference type="NCBI Taxonomy" id="1123367"/>
    <lineage>
        <taxon>Bacteria</taxon>
        <taxon>Pseudomonadati</taxon>
        <taxon>Pseudomonadota</taxon>
        <taxon>Betaproteobacteria</taxon>
        <taxon>Rhodocyclales</taxon>
        <taxon>Zoogloeaceae</taxon>
        <taxon>Thauera</taxon>
    </lineage>
</organism>
<proteinExistence type="predicted"/>
<dbReference type="AlphaFoldDB" id="N6ZCN7"/>
<feature type="domain" description="Protein kinase" evidence="2">
    <location>
        <begin position="317"/>
        <end position="509"/>
    </location>
</feature>
<accession>N6ZCN7</accession>
<dbReference type="SUPFAM" id="SSF56112">
    <property type="entry name" value="Protein kinase-like (PK-like)"/>
    <property type="match status" value="2"/>
</dbReference>
<sequence>MSTAARPPEQGERPRRQQAGHPAGNAASPPACAQTAEALRAAGRSPPLPFAVRLADGRMLTLHRLLRVLPGKRLVGEAGFGGRRVLAKLFIAAGSARHWQRERQGIDALVAAGIPTPTLLHAGELAGGGHVLLTDFLADAASLDERWQTVAHLPAGDVAALAVLRPAFAMLGRLHAHGLTQEDLHLGNFLLSGGEPMVIDGDAVRALAPGRPLPAGDAIANFAILAAQLPSTWDEHLACLIDIWREGGGDGLPALDPVPLRNAIARIRAVRLRDFLAKTKRDCTLFQAERRFDRLAIAVRDEAERLADVLANPDGAIARGSVLKDGGTCTVARLERDGQALVIKRYNIKSARHALSRAWRPSRAAHSWAEGHRLAFLGIATPAPLAMIEERAGPLRRRAWIVNAWCPGQDLATHLAGHVHDGPPPAEAEALRTLFATLHRERISHGDLKATNLLWHAGRIVLIDLDAMQQHRSAASHARAWRRDRARLLRNWPADSALWRWLDAHLPPA</sequence>
<dbReference type="Proteomes" id="UP000013232">
    <property type="component" value="Unassembled WGS sequence"/>
</dbReference>
<reference evidence="3 4" key="1">
    <citation type="submission" date="2012-09" db="EMBL/GenBank/DDBJ databases">
        <title>Draft Genome Sequences of 6 Strains from Genus Thauera.</title>
        <authorList>
            <person name="Liu B."/>
            <person name="Shapleigh J.P."/>
            <person name="Frostegard A.H."/>
        </authorList>
    </citation>
    <scope>NUCLEOTIDE SEQUENCE [LARGE SCALE GENOMIC DNA]</scope>
    <source>
        <strain evidence="4">47Lol / DSM 12138</strain>
    </source>
</reference>
<name>N6ZCN7_THAL4</name>
<dbReference type="STRING" id="1123367.GCA_000621305_00491"/>
<dbReference type="GO" id="GO:0005524">
    <property type="term" value="F:ATP binding"/>
    <property type="evidence" value="ECO:0007669"/>
    <property type="project" value="InterPro"/>
</dbReference>
<comment type="caution">
    <text evidence="3">The sequence shown here is derived from an EMBL/GenBank/DDBJ whole genome shotgun (WGS) entry which is preliminary data.</text>
</comment>
<dbReference type="RefSeq" id="WP_004334258.1">
    <property type="nucleotide sequence ID" value="NZ_AMXE01000008.1"/>
</dbReference>
<dbReference type="Pfam" id="PF06293">
    <property type="entry name" value="Kdo"/>
    <property type="match status" value="2"/>
</dbReference>
<evidence type="ECO:0000259" key="2">
    <source>
        <dbReference type="PROSITE" id="PS50011"/>
    </source>
</evidence>
<evidence type="ECO:0000313" key="4">
    <source>
        <dbReference type="Proteomes" id="UP000013232"/>
    </source>
</evidence>
<dbReference type="eggNOG" id="COG0515">
    <property type="taxonomic scope" value="Bacteria"/>
</dbReference>
<dbReference type="EMBL" id="AMXE01000008">
    <property type="protein sequence ID" value="ENO89919.1"/>
    <property type="molecule type" value="Genomic_DNA"/>
</dbReference>